<dbReference type="AlphaFoldDB" id="A0A392V3X4"/>
<sequence length="46" mass="5060">ALGYIMGDREESGIVAPKWYRYGALVCYVSIVAEEVQNLEPLQGGN</sequence>
<name>A0A392V3X4_9FABA</name>
<comment type="caution">
    <text evidence="1">The sequence shown here is derived from an EMBL/GenBank/DDBJ whole genome shotgun (WGS) entry which is preliminary data.</text>
</comment>
<organism evidence="1 2">
    <name type="scientific">Trifolium medium</name>
    <dbReference type="NCBI Taxonomy" id="97028"/>
    <lineage>
        <taxon>Eukaryota</taxon>
        <taxon>Viridiplantae</taxon>
        <taxon>Streptophyta</taxon>
        <taxon>Embryophyta</taxon>
        <taxon>Tracheophyta</taxon>
        <taxon>Spermatophyta</taxon>
        <taxon>Magnoliopsida</taxon>
        <taxon>eudicotyledons</taxon>
        <taxon>Gunneridae</taxon>
        <taxon>Pentapetalae</taxon>
        <taxon>rosids</taxon>
        <taxon>fabids</taxon>
        <taxon>Fabales</taxon>
        <taxon>Fabaceae</taxon>
        <taxon>Papilionoideae</taxon>
        <taxon>50 kb inversion clade</taxon>
        <taxon>NPAAA clade</taxon>
        <taxon>Hologalegina</taxon>
        <taxon>IRL clade</taxon>
        <taxon>Trifolieae</taxon>
        <taxon>Trifolium</taxon>
    </lineage>
</organism>
<dbReference type="Proteomes" id="UP000265520">
    <property type="component" value="Unassembled WGS sequence"/>
</dbReference>
<proteinExistence type="predicted"/>
<feature type="non-terminal residue" evidence="1">
    <location>
        <position position="1"/>
    </location>
</feature>
<evidence type="ECO:0000313" key="2">
    <source>
        <dbReference type="Proteomes" id="UP000265520"/>
    </source>
</evidence>
<reference evidence="1 2" key="1">
    <citation type="journal article" date="2018" name="Front. Plant Sci.">
        <title>Red Clover (Trifolium pratense) and Zigzag Clover (T. medium) - A Picture of Genomic Similarities and Differences.</title>
        <authorList>
            <person name="Dluhosova J."/>
            <person name="Istvanek J."/>
            <person name="Nedelnik J."/>
            <person name="Repkova J."/>
        </authorList>
    </citation>
    <scope>NUCLEOTIDE SEQUENCE [LARGE SCALE GENOMIC DNA]</scope>
    <source>
        <strain evidence="2">cv. 10/8</strain>
        <tissue evidence="1">Leaf</tissue>
    </source>
</reference>
<protein>
    <submittedName>
        <fullName evidence="1">Uncharacterized protein</fullName>
    </submittedName>
</protein>
<accession>A0A392V3X4</accession>
<dbReference type="EMBL" id="LXQA011053218">
    <property type="protein sequence ID" value="MCI82857.1"/>
    <property type="molecule type" value="Genomic_DNA"/>
</dbReference>
<keyword evidence="2" id="KW-1185">Reference proteome</keyword>
<evidence type="ECO:0000313" key="1">
    <source>
        <dbReference type="EMBL" id="MCI82857.1"/>
    </source>
</evidence>